<sequence length="201" mass="22326">MAVFGTWLAALLVLCIYSFLYKDNPLYKFAEHVYVGISAGYFVAAEYHNVVLPNLLTPLYRDFAHKFYLIIPGILGLMIFFAFSRKLNWLIRFPLSFVVGIGAGLTVMAFLSADVLAQVQATAIPLNSLNNVLFVGGVLTTLVYFFFSAQHKGFVGGTAQVGVWYLMIAFGAAFGYTVMARISLLIGQMQFLLGNWLHILK</sequence>
<keyword evidence="1" id="KW-0812">Transmembrane</keyword>
<gene>
    <name evidence="2" type="ORF">A2024_01935</name>
</gene>
<organism evidence="2 3">
    <name type="scientific">Candidatus Edwardsbacteria bacterium GWF2_54_11</name>
    <dbReference type="NCBI Taxonomy" id="1817851"/>
    <lineage>
        <taxon>Bacteria</taxon>
        <taxon>Candidatus Edwardsiibacteriota</taxon>
    </lineage>
</organism>
<proteinExistence type="predicted"/>
<name>A0A1F5REW0_9BACT</name>
<keyword evidence="1" id="KW-0472">Membrane</keyword>
<dbReference type="EMBL" id="MFFM01000027">
    <property type="protein sequence ID" value="OGF13007.1"/>
    <property type="molecule type" value="Genomic_DNA"/>
</dbReference>
<evidence type="ECO:0000256" key="1">
    <source>
        <dbReference type="SAM" id="Phobius"/>
    </source>
</evidence>
<feature type="transmembrane region" description="Helical" evidence="1">
    <location>
        <begin position="154"/>
        <end position="176"/>
    </location>
</feature>
<feature type="transmembrane region" description="Helical" evidence="1">
    <location>
        <begin position="63"/>
        <end position="83"/>
    </location>
</feature>
<feature type="transmembrane region" description="Helical" evidence="1">
    <location>
        <begin position="129"/>
        <end position="147"/>
    </location>
</feature>
<feature type="transmembrane region" description="Helical" evidence="1">
    <location>
        <begin position="95"/>
        <end position="117"/>
    </location>
</feature>
<accession>A0A1F5REW0</accession>
<protein>
    <submittedName>
        <fullName evidence="2">Uncharacterized protein</fullName>
    </submittedName>
</protein>
<dbReference type="AlphaFoldDB" id="A0A1F5REW0"/>
<dbReference type="Proteomes" id="UP000177230">
    <property type="component" value="Unassembled WGS sequence"/>
</dbReference>
<evidence type="ECO:0000313" key="3">
    <source>
        <dbReference type="Proteomes" id="UP000177230"/>
    </source>
</evidence>
<comment type="caution">
    <text evidence="2">The sequence shown here is derived from an EMBL/GenBank/DDBJ whole genome shotgun (WGS) entry which is preliminary data.</text>
</comment>
<keyword evidence="1" id="KW-1133">Transmembrane helix</keyword>
<reference evidence="2 3" key="1">
    <citation type="journal article" date="2016" name="Nat. Commun.">
        <title>Thousands of microbial genomes shed light on interconnected biogeochemical processes in an aquifer system.</title>
        <authorList>
            <person name="Anantharaman K."/>
            <person name="Brown C.T."/>
            <person name="Hug L.A."/>
            <person name="Sharon I."/>
            <person name="Castelle C.J."/>
            <person name="Probst A.J."/>
            <person name="Thomas B.C."/>
            <person name="Singh A."/>
            <person name="Wilkins M.J."/>
            <person name="Karaoz U."/>
            <person name="Brodie E.L."/>
            <person name="Williams K.H."/>
            <person name="Hubbard S.S."/>
            <person name="Banfield J.F."/>
        </authorList>
    </citation>
    <scope>NUCLEOTIDE SEQUENCE [LARGE SCALE GENOMIC DNA]</scope>
</reference>
<evidence type="ECO:0000313" key="2">
    <source>
        <dbReference type="EMBL" id="OGF13007.1"/>
    </source>
</evidence>